<name>A0A565CCH9_9BRAS</name>
<keyword evidence="2" id="KW-1185">Reference proteome</keyword>
<proteinExistence type="predicted"/>
<organism evidence="1 2">
    <name type="scientific">Arabis nemorensis</name>
    <dbReference type="NCBI Taxonomy" id="586526"/>
    <lineage>
        <taxon>Eukaryota</taxon>
        <taxon>Viridiplantae</taxon>
        <taxon>Streptophyta</taxon>
        <taxon>Embryophyta</taxon>
        <taxon>Tracheophyta</taxon>
        <taxon>Spermatophyta</taxon>
        <taxon>Magnoliopsida</taxon>
        <taxon>eudicotyledons</taxon>
        <taxon>Gunneridae</taxon>
        <taxon>Pentapetalae</taxon>
        <taxon>rosids</taxon>
        <taxon>malvids</taxon>
        <taxon>Brassicales</taxon>
        <taxon>Brassicaceae</taxon>
        <taxon>Arabideae</taxon>
        <taxon>Arabis</taxon>
    </lineage>
</organism>
<accession>A0A565CCH9</accession>
<dbReference type="Gene3D" id="3.90.190.20">
    <property type="entry name" value="Mur ligase, C-terminal domain"/>
    <property type="match status" value="1"/>
</dbReference>
<reference evidence="1" key="1">
    <citation type="submission" date="2019-07" db="EMBL/GenBank/DDBJ databases">
        <authorList>
            <person name="Dittberner H."/>
        </authorList>
    </citation>
    <scope>NUCLEOTIDE SEQUENCE [LARGE SCALE GENOMIC DNA]</scope>
</reference>
<dbReference type="AlphaFoldDB" id="A0A565CCH9"/>
<dbReference type="GO" id="GO:0016881">
    <property type="term" value="F:acid-amino acid ligase activity"/>
    <property type="evidence" value="ECO:0007669"/>
    <property type="project" value="InterPro"/>
</dbReference>
<sequence length="164" mass="18834">MKNWVRLSIGVERSMLEDAFVRLKGFFARHGFHFLSRLQKLSPILLNRGIGIRQGLLGVELEFTAKFCFTAGGGIYRAPALLVKTVVAGKGHEAYQLEGDKKEFYDDREECREALQYVDELHQARIDTSEFPWRVVNFNSIVECKSSVSDEKWDEINFELDNGK</sequence>
<dbReference type="Proteomes" id="UP000489600">
    <property type="component" value="Unassembled WGS sequence"/>
</dbReference>
<evidence type="ECO:0000313" key="2">
    <source>
        <dbReference type="Proteomes" id="UP000489600"/>
    </source>
</evidence>
<dbReference type="InterPro" id="IPR036615">
    <property type="entry name" value="Mur_ligase_C_dom_sf"/>
</dbReference>
<comment type="caution">
    <text evidence="1">The sequence shown here is derived from an EMBL/GenBank/DDBJ whole genome shotgun (WGS) entry which is preliminary data.</text>
</comment>
<gene>
    <name evidence="1" type="ORF">ANE_LOCUS21706</name>
</gene>
<evidence type="ECO:0000313" key="1">
    <source>
        <dbReference type="EMBL" id="VVB11262.1"/>
    </source>
</evidence>
<dbReference type="OrthoDB" id="2019561at2759"/>
<dbReference type="EMBL" id="CABITT030000007">
    <property type="protein sequence ID" value="VVB11262.1"/>
    <property type="molecule type" value="Genomic_DNA"/>
</dbReference>
<protein>
    <submittedName>
        <fullName evidence="1">Uncharacterized protein</fullName>
    </submittedName>
</protein>